<accession>A0A915I1T4</accession>
<dbReference type="Proteomes" id="UP000887565">
    <property type="component" value="Unplaced"/>
</dbReference>
<protein>
    <submittedName>
        <fullName evidence="2">Uncharacterized protein</fullName>
    </submittedName>
</protein>
<proteinExistence type="predicted"/>
<dbReference type="WBParaSite" id="nRc.2.0.1.t08098-RA">
    <property type="protein sequence ID" value="nRc.2.0.1.t08098-RA"/>
    <property type="gene ID" value="nRc.2.0.1.g08098"/>
</dbReference>
<evidence type="ECO:0000313" key="1">
    <source>
        <dbReference type="Proteomes" id="UP000887565"/>
    </source>
</evidence>
<evidence type="ECO:0000313" key="2">
    <source>
        <dbReference type="WBParaSite" id="nRc.2.0.1.t08098-RA"/>
    </source>
</evidence>
<keyword evidence="1" id="KW-1185">Reference proteome</keyword>
<reference evidence="2" key="1">
    <citation type="submission" date="2022-11" db="UniProtKB">
        <authorList>
            <consortium name="WormBaseParasite"/>
        </authorList>
    </citation>
    <scope>IDENTIFICATION</scope>
</reference>
<organism evidence="1 2">
    <name type="scientific">Romanomermis culicivorax</name>
    <name type="common">Nematode worm</name>
    <dbReference type="NCBI Taxonomy" id="13658"/>
    <lineage>
        <taxon>Eukaryota</taxon>
        <taxon>Metazoa</taxon>
        <taxon>Ecdysozoa</taxon>
        <taxon>Nematoda</taxon>
        <taxon>Enoplea</taxon>
        <taxon>Dorylaimia</taxon>
        <taxon>Mermithida</taxon>
        <taxon>Mermithoidea</taxon>
        <taxon>Mermithidae</taxon>
        <taxon>Romanomermis</taxon>
    </lineage>
</organism>
<sequence>MDGMHFENYFSTKSMGIPNFDDQMEVETSARGESEIHDGNEFAETVDVERWLLQGSDMVTCHQAEEVIIIIKRHHNQAQPNQQSLFTFFGGSSSENRPNVLTVDKITNSIGEQTTN</sequence>
<name>A0A915I1T4_ROMCU</name>
<dbReference type="AlphaFoldDB" id="A0A915I1T4"/>